<keyword evidence="3" id="KW-1185">Reference proteome</keyword>
<sequence>MVSDRVRGGKGCVPISQPGWLSIDAKTELPVWNTFDQTDSACATSRLVADLHAHAFDASNVLSGADHLKNKTVLIISDLEPTRRRLMGLCDILGGTRGAVDAAHPWGRALKHPGRGDGLTLGTYCYLPSQDLLLHQFPHGGLTSASSLEFTVKSVLPPFLSSLASQSPLETSPLIPPPRKSALPDLTVWSSYEADVRGWIRADAAQPAAANAIDAGGVKLAAERLNRWRESNVRILKALDGVLSSLGNSRNKGRALWQSGGYGDVDIDRLASSGSSSDIQPLPALSAALHSLLQQSGTTLARLSSFHGELEWKRISEQLSFPASGPAATLSEGPAAAAPGAGAGAADTEALQLARVTSERRKRESALWGEMILGALKG</sequence>
<evidence type="ECO:0000313" key="2">
    <source>
        <dbReference type="EMBL" id="PWN19032.1"/>
    </source>
</evidence>
<evidence type="ECO:0000313" key="3">
    <source>
        <dbReference type="Proteomes" id="UP000245942"/>
    </source>
</evidence>
<proteinExistence type="predicted"/>
<organism evidence="2 3">
    <name type="scientific">Pseudomicrostroma glucosiphilum</name>
    <dbReference type="NCBI Taxonomy" id="1684307"/>
    <lineage>
        <taxon>Eukaryota</taxon>
        <taxon>Fungi</taxon>
        <taxon>Dikarya</taxon>
        <taxon>Basidiomycota</taxon>
        <taxon>Ustilaginomycotina</taxon>
        <taxon>Exobasidiomycetes</taxon>
        <taxon>Microstromatales</taxon>
        <taxon>Microstromatales incertae sedis</taxon>
        <taxon>Pseudomicrostroma</taxon>
    </lineage>
</organism>
<dbReference type="RefSeq" id="XP_025346192.1">
    <property type="nucleotide sequence ID" value="XM_025493110.1"/>
</dbReference>
<feature type="compositionally biased region" description="Low complexity" evidence="1">
    <location>
        <begin position="333"/>
        <end position="343"/>
    </location>
</feature>
<protein>
    <submittedName>
        <fullName evidence="2">Uncharacterized protein</fullName>
    </submittedName>
</protein>
<feature type="region of interest" description="Disordered" evidence="1">
    <location>
        <begin position="323"/>
        <end position="343"/>
    </location>
</feature>
<dbReference type="AlphaFoldDB" id="A0A316U0V3"/>
<accession>A0A316U0V3</accession>
<reference evidence="2 3" key="1">
    <citation type="journal article" date="2018" name="Mol. Biol. Evol.">
        <title>Broad Genomic Sampling Reveals a Smut Pathogenic Ancestry of the Fungal Clade Ustilaginomycotina.</title>
        <authorList>
            <person name="Kijpornyongpan T."/>
            <person name="Mondo S.J."/>
            <person name="Barry K."/>
            <person name="Sandor L."/>
            <person name="Lee J."/>
            <person name="Lipzen A."/>
            <person name="Pangilinan J."/>
            <person name="LaButti K."/>
            <person name="Hainaut M."/>
            <person name="Henrissat B."/>
            <person name="Grigoriev I.V."/>
            <person name="Spatafora J.W."/>
            <person name="Aime M.C."/>
        </authorList>
    </citation>
    <scope>NUCLEOTIDE SEQUENCE [LARGE SCALE GENOMIC DNA]</scope>
    <source>
        <strain evidence="2 3">MCA 4718</strain>
    </source>
</reference>
<evidence type="ECO:0000256" key="1">
    <source>
        <dbReference type="SAM" id="MobiDB-lite"/>
    </source>
</evidence>
<dbReference type="EMBL" id="KZ819333">
    <property type="protein sequence ID" value="PWN19032.1"/>
    <property type="molecule type" value="Genomic_DNA"/>
</dbReference>
<dbReference type="GeneID" id="37014844"/>
<name>A0A316U0V3_9BASI</name>
<dbReference type="Proteomes" id="UP000245942">
    <property type="component" value="Unassembled WGS sequence"/>
</dbReference>
<gene>
    <name evidence="2" type="ORF">BCV69DRAFT_284630</name>
</gene>
<dbReference type="STRING" id="1684307.A0A316U0V3"/>